<dbReference type="InterPro" id="IPR002575">
    <property type="entry name" value="Aminoglycoside_PTrfase"/>
</dbReference>
<reference evidence="2 3" key="1">
    <citation type="submission" date="2009-03" db="EMBL/GenBank/DDBJ databases">
        <title>Comparison of the complete genome sequences of Rhodococcus erythropolis PR4 and Rhodococcus opacus B4.</title>
        <authorList>
            <person name="Takarada H."/>
            <person name="Sekine M."/>
            <person name="Hosoyama A."/>
            <person name="Yamada R."/>
            <person name="Fujisawa T."/>
            <person name="Omata S."/>
            <person name="Shimizu A."/>
            <person name="Tsukatani N."/>
            <person name="Tanikawa S."/>
            <person name="Fujita N."/>
            <person name="Harayama S."/>
        </authorList>
    </citation>
    <scope>NUCLEOTIDE SEQUENCE [LARGE SCALE GENOMIC DNA]</scope>
    <source>
        <strain evidence="2 3">B4</strain>
    </source>
</reference>
<proteinExistence type="predicted"/>
<dbReference type="Gene3D" id="3.30.200.20">
    <property type="entry name" value="Phosphorylase Kinase, domain 1"/>
    <property type="match status" value="1"/>
</dbReference>
<dbReference type="InterPro" id="IPR011009">
    <property type="entry name" value="Kinase-like_dom_sf"/>
</dbReference>
<dbReference type="PATRIC" id="fig|632772.20.peg.2587"/>
<dbReference type="HOGENOM" id="CLU_773569_0_0_11"/>
<dbReference type="AlphaFoldDB" id="C1B3M4"/>
<dbReference type="SUPFAM" id="SSF56112">
    <property type="entry name" value="Protein kinase-like (PK-like)"/>
    <property type="match status" value="1"/>
</dbReference>
<dbReference type="EMBL" id="AP011115">
    <property type="protein sequence ID" value="BAH50722.1"/>
    <property type="molecule type" value="Genomic_DNA"/>
</dbReference>
<accession>C1B3M4</accession>
<sequence>MMAELGDVAFVERWFRERLGDIDPEATDVRIAAAERLSRGVSRETWSVTATVLVHGTWAPQQFVVRRDHASGSIIPTSLQTEYDVYRFLRDSAIPTSKALWFEDNHDWCPDSRPAYVRTHVAGDWKLPFISSTDEAHDEMRIAASKEHLDKLALVHTADWKSLGFADIFAVPDSPADCAANLVRANVAQLERFQFEPNPILSEGVSRLLQSAPRDCPQITLCKGTNGHGEEVWSGGRIVAMSDWELAALGDPAYDFAQIQEMIPEIERGGRRLWGLPEALSYYYDRTGIEVTVERIDFYRALYGLLQFLYTHHAAAQVRDQDHPPLRFVWNAAEIGFHSEVRLAGLFGAAPGKVRSSQ</sequence>
<name>C1B3M4_RHOOB</name>
<gene>
    <name evidence="2" type="ordered locus">ROP_24750</name>
</gene>
<dbReference type="Gene3D" id="3.90.1200.10">
    <property type="match status" value="1"/>
</dbReference>
<dbReference type="KEGG" id="rop:ROP_24750"/>
<evidence type="ECO:0000313" key="2">
    <source>
        <dbReference type="EMBL" id="BAH50722.1"/>
    </source>
</evidence>
<evidence type="ECO:0000313" key="3">
    <source>
        <dbReference type="Proteomes" id="UP000002212"/>
    </source>
</evidence>
<evidence type="ECO:0000259" key="1">
    <source>
        <dbReference type="Pfam" id="PF01636"/>
    </source>
</evidence>
<dbReference type="Pfam" id="PF01636">
    <property type="entry name" value="APH"/>
    <property type="match status" value="1"/>
</dbReference>
<feature type="domain" description="Aminoglycoside phosphotransferase" evidence="1">
    <location>
        <begin position="36"/>
        <end position="266"/>
    </location>
</feature>
<organism evidence="2 3">
    <name type="scientific">Rhodococcus opacus (strain B4)</name>
    <dbReference type="NCBI Taxonomy" id="632772"/>
    <lineage>
        <taxon>Bacteria</taxon>
        <taxon>Bacillati</taxon>
        <taxon>Actinomycetota</taxon>
        <taxon>Actinomycetes</taxon>
        <taxon>Mycobacteriales</taxon>
        <taxon>Nocardiaceae</taxon>
        <taxon>Rhodococcus</taxon>
    </lineage>
</organism>
<dbReference type="Proteomes" id="UP000002212">
    <property type="component" value="Chromosome"/>
</dbReference>
<protein>
    <recommendedName>
        <fullName evidence="1">Aminoglycoside phosphotransferase domain-containing protein</fullName>
    </recommendedName>
</protein>
<dbReference type="STRING" id="632772.ROP_24750"/>